<gene>
    <name evidence="9" type="ORF">MARIT_1314</name>
</gene>
<evidence type="ECO:0000256" key="3">
    <source>
        <dbReference type="ARBA" id="ARBA00022801"/>
    </source>
</evidence>
<dbReference type="AlphaFoldDB" id="A0A2H1E8N5"/>
<evidence type="ECO:0000256" key="2">
    <source>
        <dbReference type="ARBA" id="ARBA00022692"/>
    </source>
</evidence>
<comment type="subcellular location">
    <subcellularLocation>
        <location evidence="1">Golgi apparatus membrane</location>
        <topology evidence="1">Single-pass type II membrane protein</topology>
    </subcellularLocation>
</comment>
<keyword evidence="4" id="KW-0735">Signal-anchor</keyword>
<evidence type="ECO:0000256" key="1">
    <source>
        <dbReference type="ARBA" id="ARBA00004323"/>
    </source>
</evidence>
<dbReference type="Pfam" id="PF16317">
    <property type="entry name" value="Glyco_hydro_99"/>
    <property type="match status" value="1"/>
</dbReference>
<evidence type="ECO:0000256" key="7">
    <source>
        <dbReference type="ARBA" id="ARBA00023136"/>
    </source>
</evidence>
<keyword evidence="3 9" id="KW-0378">Hydrolase</keyword>
<evidence type="ECO:0000256" key="4">
    <source>
        <dbReference type="ARBA" id="ARBA00022968"/>
    </source>
</evidence>
<keyword evidence="10" id="KW-1185">Reference proteome</keyword>
<accession>A0A2H1E8N5</accession>
<dbReference type="PANTHER" id="PTHR13572">
    <property type="entry name" value="ENDO-ALPHA-1,2-MANNOSIDASE"/>
    <property type="match status" value="1"/>
</dbReference>
<feature type="chain" id="PRO_5013809648" evidence="8">
    <location>
        <begin position="24"/>
        <end position="434"/>
    </location>
</feature>
<protein>
    <submittedName>
        <fullName evidence="9">Glycoside hydrolase, family GH99</fullName>
        <ecNumber evidence="9">3.2.1.-</ecNumber>
    </submittedName>
</protein>
<dbReference type="PROSITE" id="PS51257">
    <property type="entry name" value="PROKAR_LIPOPROTEIN"/>
    <property type="match status" value="1"/>
</dbReference>
<dbReference type="PANTHER" id="PTHR13572:SF4">
    <property type="entry name" value="RE57134P"/>
    <property type="match status" value="1"/>
</dbReference>
<dbReference type="EMBL" id="LT634361">
    <property type="protein sequence ID" value="SFZ81842.1"/>
    <property type="molecule type" value="Genomic_DNA"/>
</dbReference>
<evidence type="ECO:0000313" key="9">
    <source>
        <dbReference type="EMBL" id="SFZ81842.1"/>
    </source>
</evidence>
<evidence type="ECO:0000256" key="6">
    <source>
        <dbReference type="ARBA" id="ARBA00023034"/>
    </source>
</evidence>
<keyword evidence="6" id="KW-0333">Golgi apparatus</keyword>
<dbReference type="KEGG" id="tmar:MARIT_1314"/>
<evidence type="ECO:0000313" key="10">
    <source>
        <dbReference type="Proteomes" id="UP000231564"/>
    </source>
</evidence>
<dbReference type="EC" id="3.2.1.-" evidence="9"/>
<keyword evidence="2" id="KW-0812">Transmembrane</keyword>
<dbReference type="Gene3D" id="3.20.20.80">
    <property type="entry name" value="Glycosidases"/>
    <property type="match status" value="1"/>
</dbReference>
<keyword evidence="8" id="KW-0732">Signal</keyword>
<keyword evidence="5" id="KW-1133">Transmembrane helix</keyword>
<feature type="signal peptide" evidence="8">
    <location>
        <begin position="1"/>
        <end position="23"/>
    </location>
</feature>
<proteinExistence type="predicted"/>
<sequence>MKRNLLKPLTLFLIALTISCTQSTISPTEGQSPDEILEKAYLEMISQRGKPSPPNIPKHNPKKVYIHYMPWFYSMEHDGFWGQHWTMTNKNPDIMDSNGKREIASHYYPLIGPYSSNDDDLQEYHLLLMKLSGIDGVIFDWYGSRDVHDYQDLKNSTESFIDEIEEVGLEFAIMYEDKAAKHTMTQEVEFFSISAAISDLEYIQNTYFTSDNYIKINGSELLFIFGPDFIIDPLDWELIVSHLDSPPFFMSLWKASSRLGKYAGGEFSWVDTGHMNTLFYYYEYSMLNNIKTVGGIYPRFNDFYDEGGWGTASNNDWDIFSNGSQVLDETLALTHAYPVEFIQIITWNDFGEGTMVEPTEEFGFSLLERIQSYTGVQYTIEDLQLPYKLYLLRKKHKNDARLQTILNRAYQALFMLDLEYAEVLLSTIQKKYSL</sequence>
<reference evidence="9 10" key="1">
    <citation type="submission" date="2016-11" db="EMBL/GenBank/DDBJ databases">
        <authorList>
            <person name="Jaros S."/>
            <person name="Januszkiewicz K."/>
            <person name="Wedrychowicz H."/>
        </authorList>
    </citation>
    <scope>NUCLEOTIDE SEQUENCE [LARGE SCALE GENOMIC DNA]</scope>
    <source>
        <strain evidence="9">NCIMB 2154T</strain>
    </source>
</reference>
<dbReference type="Proteomes" id="UP000231564">
    <property type="component" value="Chromosome MARIT"/>
</dbReference>
<keyword evidence="9" id="KW-0326">Glycosidase</keyword>
<dbReference type="InterPro" id="IPR026071">
    <property type="entry name" value="Glyco_Hydrolase_99"/>
</dbReference>
<evidence type="ECO:0000256" key="8">
    <source>
        <dbReference type="SAM" id="SignalP"/>
    </source>
</evidence>
<dbReference type="STRING" id="1349785.GCA_000509405_01480"/>
<keyword evidence="7" id="KW-0472">Membrane</keyword>
<evidence type="ECO:0000256" key="5">
    <source>
        <dbReference type="ARBA" id="ARBA00022989"/>
    </source>
</evidence>
<dbReference type="CDD" id="cd11575">
    <property type="entry name" value="GH99_GH71_like_3"/>
    <property type="match status" value="1"/>
</dbReference>
<name>A0A2H1E8N5_9FLAO</name>
<dbReference type="GO" id="GO:0004559">
    <property type="term" value="F:alpha-mannosidase activity"/>
    <property type="evidence" value="ECO:0007669"/>
    <property type="project" value="TreeGrafter"/>
</dbReference>
<organism evidence="9 10">
    <name type="scientific">Tenacibaculum maritimum NCIMB 2154</name>
    <dbReference type="NCBI Taxonomy" id="1349785"/>
    <lineage>
        <taxon>Bacteria</taxon>
        <taxon>Pseudomonadati</taxon>
        <taxon>Bacteroidota</taxon>
        <taxon>Flavobacteriia</taxon>
        <taxon>Flavobacteriales</taxon>
        <taxon>Flavobacteriaceae</taxon>
        <taxon>Tenacibaculum</taxon>
    </lineage>
</organism>